<dbReference type="CDD" id="cd16833">
    <property type="entry name" value="YfiH"/>
    <property type="match status" value="1"/>
</dbReference>
<organism evidence="11 12">
    <name type="scientific">Ancylobacter novellus</name>
    <name type="common">Thiobacillus novellus</name>
    <dbReference type="NCBI Taxonomy" id="921"/>
    <lineage>
        <taxon>Bacteria</taxon>
        <taxon>Pseudomonadati</taxon>
        <taxon>Pseudomonadota</taxon>
        <taxon>Alphaproteobacteria</taxon>
        <taxon>Hyphomicrobiales</taxon>
        <taxon>Xanthobacteraceae</taxon>
        <taxon>Ancylobacter</taxon>
    </lineage>
</organism>
<proteinExistence type="inferred from homology"/>
<accession>A0A2W5MGF9</accession>
<dbReference type="GO" id="GO:0016787">
    <property type="term" value="F:hydrolase activity"/>
    <property type="evidence" value="ECO:0007669"/>
    <property type="project" value="UniProtKB-KW"/>
</dbReference>
<dbReference type="NCBIfam" id="TIGR00726">
    <property type="entry name" value="peptidoglycan editing factor PgeF"/>
    <property type="match status" value="1"/>
</dbReference>
<dbReference type="SUPFAM" id="SSF64438">
    <property type="entry name" value="CNF1/YfiH-like putative cysteine hydrolases"/>
    <property type="match status" value="1"/>
</dbReference>
<reference evidence="11 12" key="1">
    <citation type="submission" date="2017-08" db="EMBL/GenBank/DDBJ databases">
        <title>Infants hospitalized years apart are colonized by the same room-sourced microbial strains.</title>
        <authorList>
            <person name="Brooks B."/>
            <person name="Olm M.R."/>
            <person name="Firek B.A."/>
            <person name="Baker R."/>
            <person name="Thomas B.C."/>
            <person name="Morowitz M.J."/>
            <person name="Banfield J.F."/>
        </authorList>
    </citation>
    <scope>NUCLEOTIDE SEQUENCE [LARGE SCALE GENOMIC DNA]</scope>
    <source>
        <strain evidence="11">S2_005_003_R2_43</strain>
    </source>
</reference>
<evidence type="ECO:0000256" key="10">
    <source>
        <dbReference type="RuleBase" id="RU361274"/>
    </source>
</evidence>
<dbReference type="AlphaFoldDB" id="A0A2W5MGF9"/>
<dbReference type="EMBL" id="QFPN01000001">
    <property type="protein sequence ID" value="PZQ18977.1"/>
    <property type="molecule type" value="Genomic_DNA"/>
</dbReference>
<keyword evidence="4" id="KW-0479">Metal-binding</keyword>
<protein>
    <recommendedName>
        <fullName evidence="10">Purine nucleoside phosphorylase</fullName>
    </recommendedName>
</protein>
<keyword evidence="3" id="KW-0808">Transferase</keyword>
<evidence type="ECO:0000256" key="6">
    <source>
        <dbReference type="ARBA" id="ARBA00022833"/>
    </source>
</evidence>
<dbReference type="InterPro" id="IPR038371">
    <property type="entry name" value="Cu_polyphenol_OxRdtase_sf"/>
</dbReference>
<dbReference type="PANTHER" id="PTHR30616">
    <property type="entry name" value="UNCHARACTERIZED PROTEIN YFIH"/>
    <property type="match status" value="1"/>
</dbReference>
<evidence type="ECO:0000256" key="2">
    <source>
        <dbReference type="ARBA" id="ARBA00007353"/>
    </source>
</evidence>
<dbReference type="InterPro" id="IPR011324">
    <property type="entry name" value="Cytotoxic_necrot_fac-like_cat"/>
</dbReference>
<dbReference type="GO" id="GO:0017061">
    <property type="term" value="F:S-methyl-5-thioadenosine phosphorylase activity"/>
    <property type="evidence" value="ECO:0007669"/>
    <property type="project" value="UniProtKB-EC"/>
</dbReference>
<dbReference type="Proteomes" id="UP000249577">
    <property type="component" value="Unassembled WGS sequence"/>
</dbReference>
<dbReference type="GO" id="GO:0005507">
    <property type="term" value="F:copper ion binding"/>
    <property type="evidence" value="ECO:0007669"/>
    <property type="project" value="TreeGrafter"/>
</dbReference>
<evidence type="ECO:0000313" key="12">
    <source>
        <dbReference type="Proteomes" id="UP000249577"/>
    </source>
</evidence>
<dbReference type="InterPro" id="IPR003730">
    <property type="entry name" value="Cu_polyphenol_OxRdtase"/>
</dbReference>
<evidence type="ECO:0000256" key="1">
    <source>
        <dbReference type="ARBA" id="ARBA00000553"/>
    </source>
</evidence>
<dbReference type="PANTHER" id="PTHR30616:SF2">
    <property type="entry name" value="PURINE NUCLEOSIDE PHOSPHORYLASE LACC1"/>
    <property type="match status" value="1"/>
</dbReference>
<gene>
    <name evidence="11" type="primary">pgeF</name>
    <name evidence="11" type="ORF">DI565_00835</name>
</gene>
<comment type="catalytic activity">
    <reaction evidence="9">
        <text>S-methyl-5'-thioadenosine + phosphate = 5-(methylsulfanyl)-alpha-D-ribose 1-phosphate + adenine</text>
        <dbReference type="Rhea" id="RHEA:11852"/>
        <dbReference type="ChEBI" id="CHEBI:16708"/>
        <dbReference type="ChEBI" id="CHEBI:17509"/>
        <dbReference type="ChEBI" id="CHEBI:43474"/>
        <dbReference type="ChEBI" id="CHEBI:58533"/>
        <dbReference type="EC" id="2.4.2.28"/>
    </reaction>
    <physiologicalReaction direction="left-to-right" evidence="9">
        <dbReference type="Rhea" id="RHEA:11853"/>
    </physiologicalReaction>
</comment>
<evidence type="ECO:0000256" key="4">
    <source>
        <dbReference type="ARBA" id="ARBA00022723"/>
    </source>
</evidence>
<comment type="catalytic activity">
    <reaction evidence="1">
        <text>inosine + phosphate = alpha-D-ribose 1-phosphate + hypoxanthine</text>
        <dbReference type="Rhea" id="RHEA:27646"/>
        <dbReference type="ChEBI" id="CHEBI:17368"/>
        <dbReference type="ChEBI" id="CHEBI:17596"/>
        <dbReference type="ChEBI" id="CHEBI:43474"/>
        <dbReference type="ChEBI" id="CHEBI:57720"/>
        <dbReference type="EC" id="2.4.2.1"/>
    </reaction>
    <physiologicalReaction direction="left-to-right" evidence="1">
        <dbReference type="Rhea" id="RHEA:27647"/>
    </physiologicalReaction>
</comment>
<evidence type="ECO:0000256" key="7">
    <source>
        <dbReference type="ARBA" id="ARBA00047989"/>
    </source>
</evidence>
<name>A0A2W5MGF9_ANCNO</name>
<dbReference type="Gene3D" id="3.60.140.10">
    <property type="entry name" value="CNF1/YfiH-like putative cysteine hydrolases"/>
    <property type="match status" value="1"/>
</dbReference>
<evidence type="ECO:0000256" key="8">
    <source>
        <dbReference type="ARBA" id="ARBA00048968"/>
    </source>
</evidence>
<comment type="catalytic activity">
    <reaction evidence="8">
        <text>adenosine + phosphate = alpha-D-ribose 1-phosphate + adenine</text>
        <dbReference type="Rhea" id="RHEA:27642"/>
        <dbReference type="ChEBI" id="CHEBI:16335"/>
        <dbReference type="ChEBI" id="CHEBI:16708"/>
        <dbReference type="ChEBI" id="CHEBI:43474"/>
        <dbReference type="ChEBI" id="CHEBI:57720"/>
        <dbReference type="EC" id="2.4.2.1"/>
    </reaction>
    <physiologicalReaction direction="left-to-right" evidence="8">
        <dbReference type="Rhea" id="RHEA:27643"/>
    </physiologicalReaction>
</comment>
<evidence type="ECO:0000256" key="3">
    <source>
        <dbReference type="ARBA" id="ARBA00022679"/>
    </source>
</evidence>
<evidence type="ECO:0000313" key="11">
    <source>
        <dbReference type="EMBL" id="PZQ18977.1"/>
    </source>
</evidence>
<sequence length="263" mass="27915">MDASAPIVPTATSPVLSALPGVSHAFFTREGGVSGGIYASLNGGLGSNDDPEAVRENRRRMEATLGVAPGRLAVPWQVHSAEAVATDGPWLRETSPHVDGVATATPGLAVAVTIADCCPILFADPKARVVAAAHAGWKGAIGGVLEATLARMEELGARRADTVAALGPCIRQRSYEVGPEFAARFTAEDPENARFFEPSARPGHAMFELGGYVVERLRRAGLAEVDDLGLDTYSDERRFFSFRRTTHRAEPDYGRMIAAIALC</sequence>
<comment type="caution">
    <text evidence="11">The sequence shown here is derived from an EMBL/GenBank/DDBJ whole genome shotgun (WGS) entry which is preliminary data.</text>
</comment>
<keyword evidence="5" id="KW-0378">Hydrolase</keyword>
<comment type="similarity">
    <text evidence="2 10">Belongs to the purine nucleoside phosphorylase YfiH/LACC1 family.</text>
</comment>
<keyword evidence="6" id="KW-0862">Zinc</keyword>
<comment type="catalytic activity">
    <reaction evidence="7">
        <text>adenosine + H2O + H(+) = inosine + NH4(+)</text>
        <dbReference type="Rhea" id="RHEA:24408"/>
        <dbReference type="ChEBI" id="CHEBI:15377"/>
        <dbReference type="ChEBI" id="CHEBI:15378"/>
        <dbReference type="ChEBI" id="CHEBI:16335"/>
        <dbReference type="ChEBI" id="CHEBI:17596"/>
        <dbReference type="ChEBI" id="CHEBI:28938"/>
        <dbReference type="EC" id="3.5.4.4"/>
    </reaction>
    <physiologicalReaction direction="left-to-right" evidence="7">
        <dbReference type="Rhea" id="RHEA:24409"/>
    </physiologicalReaction>
</comment>
<dbReference type="Pfam" id="PF02578">
    <property type="entry name" value="Cu-oxidase_4"/>
    <property type="match status" value="1"/>
</dbReference>
<evidence type="ECO:0000256" key="9">
    <source>
        <dbReference type="ARBA" id="ARBA00049893"/>
    </source>
</evidence>
<evidence type="ECO:0000256" key="5">
    <source>
        <dbReference type="ARBA" id="ARBA00022801"/>
    </source>
</evidence>